<accession>A0ABX7WND4</accession>
<dbReference type="Gene3D" id="3.10.580.10">
    <property type="entry name" value="CBS-domain"/>
    <property type="match status" value="1"/>
</dbReference>
<evidence type="ECO:0000259" key="3">
    <source>
        <dbReference type="PROSITE" id="PS51371"/>
    </source>
</evidence>
<dbReference type="InterPro" id="IPR051257">
    <property type="entry name" value="Diverse_CBS-Domain"/>
</dbReference>
<proteinExistence type="predicted"/>
<gene>
    <name evidence="4" type="ORF">J9253_13915</name>
</gene>
<keyword evidence="1 2" id="KW-0129">CBS domain</keyword>
<organism evidence="4 5">
    <name type="scientific">Thiothrix litoralis</name>
    <dbReference type="NCBI Taxonomy" id="2891210"/>
    <lineage>
        <taxon>Bacteria</taxon>
        <taxon>Pseudomonadati</taxon>
        <taxon>Pseudomonadota</taxon>
        <taxon>Gammaproteobacteria</taxon>
        <taxon>Thiotrichales</taxon>
        <taxon>Thiotrichaceae</taxon>
        <taxon>Thiothrix</taxon>
    </lineage>
</organism>
<evidence type="ECO:0000313" key="4">
    <source>
        <dbReference type="EMBL" id="QTR45094.1"/>
    </source>
</evidence>
<keyword evidence="5" id="KW-1185">Reference proteome</keyword>
<dbReference type="InterPro" id="IPR046342">
    <property type="entry name" value="CBS_dom_sf"/>
</dbReference>
<dbReference type="InterPro" id="IPR044725">
    <property type="entry name" value="CBSX3_CBS_dom"/>
</dbReference>
<evidence type="ECO:0000313" key="5">
    <source>
        <dbReference type="Proteomes" id="UP000672039"/>
    </source>
</evidence>
<dbReference type="SMART" id="SM00116">
    <property type="entry name" value="CBS"/>
    <property type="match status" value="2"/>
</dbReference>
<dbReference type="PROSITE" id="PS51371">
    <property type="entry name" value="CBS"/>
    <property type="match status" value="2"/>
</dbReference>
<dbReference type="InterPro" id="IPR000644">
    <property type="entry name" value="CBS_dom"/>
</dbReference>
<evidence type="ECO:0000256" key="1">
    <source>
        <dbReference type="ARBA" id="ARBA00023122"/>
    </source>
</evidence>
<evidence type="ECO:0000256" key="2">
    <source>
        <dbReference type="PROSITE-ProRule" id="PRU00703"/>
    </source>
</evidence>
<feature type="domain" description="CBS" evidence="3">
    <location>
        <begin position="9"/>
        <end position="67"/>
    </location>
</feature>
<dbReference type="EMBL" id="CP072801">
    <property type="protein sequence ID" value="QTR45094.1"/>
    <property type="molecule type" value="Genomic_DNA"/>
</dbReference>
<dbReference type="PANTHER" id="PTHR43080">
    <property type="entry name" value="CBS DOMAIN-CONTAINING PROTEIN CBSX3, MITOCHONDRIAL"/>
    <property type="match status" value="1"/>
</dbReference>
<protein>
    <submittedName>
        <fullName evidence="4">CBS domain-containing protein</fullName>
    </submittedName>
</protein>
<dbReference type="SUPFAM" id="SSF54631">
    <property type="entry name" value="CBS-domain pair"/>
    <property type="match status" value="1"/>
</dbReference>
<reference evidence="4 5" key="1">
    <citation type="submission" date="2021-04" db="EMBL/GenBank/DDBJ databases">
        <title>Genomics, taxonomy and metabolism of representatives of sulfur bacteria of the genus Thiothrix: Thiothrix fructosivorans QT, Thiothrix unzii A1T and three new species, Thiothrix subterranea sp. nov., Thiothrix litoralis sp. nov. and 'Candidatus Thiothrix anitrata' sp. nov.</title>
        <authorList>
            <person name="Ravin N.V."/>
            <person name="Smolyakov D."/>
            <person name="Rudenko T.S."/>
            <person name="Mardanov A.V."/>
            <person name="Beletsky A.V."/>
            <person name="Markov N.D."/>
            <person name="Fomenkov A.I."/>
            <person name="Roberts R.J."/>
            <person name="Karnachuk O.V."/>
            <person name="Novikov A."/>
            <person name="Grabovich M.Y."/>
        </authorList>
    </citation>
    <scope>NUCLEOTIDE SEQUENCE [LARGE SCALE GENOMIC DNA]</scope>
    <source>
        <strain evidence="4 5">AS</strain>
    </source>
</reference>
<dbReference type="Pfam" id="PF00571">
    <property type="entry name" value="CBS"/>
    <property type="match status" value="2"/>
</dbReference>
<feature type="domain" description="CBS" evidence="3">
    <location>
        <begin position="76"/>
        <end position="131"/>
    </location>
</feature>
<name>A0ABX7WND4_9GAMM</name>
<dbReference type="RefSeq" id="WP_210221524.1">
    <property type="nucleotide sequence ID" value="NZ_CP072801.1"/>
</dbReference>
<dbReference type="Proteomes" id="UP000672039">
    <property type="component" value="Chromosome"/>
</dbReference>
<dbReference type="PANTHER" id="PTHR43080:SF2">
    <property type="entry name" value="CBS DOMAIN-CONTAINING PROTEIN"/>
    <property type="match status" value="1"/>
</dbReference>
<sequence>MKTIKQVLVKKGHDIYSTDPSVSVIDAVKVMAEKKVGALLVLEGGKLKGIISEQDYTRKVILTCLDADQMCVGDIMTTQIIVTKPDQPIQEVMAIMTDRRIRHLPVMQDGELVGLISIGDLVKEVISEQQFIIAQLENYIQG</sequence>
<dbReference type="CDD" id="cd04623">
    <property type="entry name" value="CBS_pair_bac_euk"/>
    <property type="match status" value="1"/>
</dbReference>